<protein>
    <submittedName>
        <fullName evidence="2">DUF4097 family beta strand repeat-containing protein</fullName>
    </submittedName>
</protein>
<evidence type="ECO:0000259" key="1">
    <source>
        <dbReference type="Pfam" id="PF13349"/>
    </source>
</evidence>
<comment type="caution">
    <text evidence="2">The sequence shown here is derived from an EMBL/GenBank/DDBJ whole genome shotgun (WGS) entry which is preliminary data.</text>
</comment>
<proteinExistence type="predicted"/>
<name>A0ABW7AT73_9ACTN</name>
<dbReference type="RefSeq" id="WP_393176591.1">
    <property type="nucleotide sequence ID" value="NZ_JBICRM010000053.1"/>
</dbReference>
<sequence length="258" mass="27802">MRAAWLVAGAVVTVFALLVSTALLWREFARARTPSDTTLRSIPFDQQEVRVKAGKGQVNLFIMPGRAGELLIQRSLRWSRDRPTVTEDWDIRSRTLRLDAVCPGYDQPDGPVCQADYLVSVPPETDIEASTTGGELNVNRVFGSVRLSSVSGNVHVRDLSGPLWARTGTGKVDAEGLDGEQADVEVGFGDVELSFVNAPTSVKAVVRTSGDVRVAVPPVPYQVTADAAETFLDVRKDAAAPRKIIAKAPSGVVTLCCR</sequence>
<reference evidence="2 3" key="1">
    <citation type="submission" date="2024-10" db="EMBL/GenBank/DDBJ databases">
        <authorList>
            <person name="Topkara A.R."/>
            <person name="Saygin H."/>
        </authorList>
    </citation>
    <scope>NUCLEOTIDE SEQUENCE [LARGE SCALE GENOMIC DNA]</scope>
    <source>
        <strain evidence="2 3">M3C6</strain>
    </source>
</reference>
<dbReference type="Pfam" id="PF13349">
    <property type="entry name" value="DUF4097"/>
    <property type="match status" value="1"/>
</dbReference>
<keyword evidence="3" id="KW-1185">Reference proteome</keyword>
<evidence type="ECO:0000313" key="3">
    <source>
        <dbReference type="Proteomes" id="UP001603978"/>
    </source>
</evidence>
<dbReference type="Proteomes" id="UP001603978">
    <property type="component" value="Unassembled WGS sequence"/>
</dbReference>
<organism evidence="2 3">
    <name type="scientific">Nonomuraea marmarensis</name>
    <dbReference type="NCBI Taxonomy" id="3351344"/>
    <lineage>
        <taxon>Bacteria</taxon>
        <taxon>Bacillati</taxon>
        <taxon>Actinomycetota</taxon>
        <taxon>Actinomycetes</taxon>
        <taxon>Streptosporangiales</taxon>
        <taxon>Streptosporangiaceae</taxon>
        <taxon>Nonomuraea</taxon>
    </lineage>
</organism>
<evidence type="ECO:0000313" key="2">
    <source>
        <dbReference type="EMBL" id="MFG1710630.1"/>
    </source>
</evidence>
<dbReference type="EMBL" id="JBICRM010000053">
    <property type="protein sequence ID" value="MFG1710630.1"/>
    <property type="molecule type" value="Genomic_DNA"/>
</dbReference>
<feature type="domain" description="DUF4097" evidence="1">
    <location>
        <begin position="119"/>
        <end position="220"/>
    </location>
</feature>
<dbReference type="InterPro" id="IPR025164">
    <property type="entry name" value="Toastrack_DUF4097"/>
</dbReference>
<accession>A0ABW7AT73</accession>
<gene>
    <name evidence="2" type="ORF">ACFLIM_46440</name>
</gene>